<keyword evidence="5 9" id="KW-0653">Protein transport</keyword>
<dbReference type="GO" id="GO:0009306">
    <property type="term" value="P:protein secretion"/>
    <property type="evidence" value="ECO:0007669"/>
    <property type="project" value="UniProtKB-UniRule"/>
</dbReference>
<evidence type="ECO:0000313" key="11">
    <source>
        <dbReference type="Proteomes" id="UP000177565"/>
    </source>
</evidence>
<dbReference type="STRING" id="1802312.A3C06_04420"/>
<evidence type="ECO:0000256" key="2">
    <source>
        <dbReference type="ARBA" id="ARBA00022448"/>
    </source>
</evidence>
<evidence type="ECO:0000256" key="3">
    <source>
        <dbReference type="ARBA" id="ARBA00022475"/>
    </source>
</evidence>
<evidence type="ECO:0000256" key="4">
    <source>
        <dbReference type="ARBA" id="ARBA00022692"/>
    </source>
</evidence>
<keyword evidence="2 9" id="KW-0813">Transport</keyword>
<dbReference type="GO" id="GO:0043952">
    <property type="term" value="P:protein transport by the Sec complex"/>
    <property type="evidence" value="ECO:0007669"/>
    <property type="project" value="UniProtKB-UniRule"/>
</dbReference>
<keyword evidence="6 9" id="KW-1133">Transmembrane helix</keyword>
<dbReference type="HAMAP" id="MF_00422">
    <property type="entry name" value="SecE"/>
    <property type="match status" value="1"/>
</dbReference>
<dbReference type="InterPro" id="IPR038379">
    <property type="entry name" value="SecE_sf"/>
</dbReference>
<comment type="similarity">
    <text evidence="9">Belongs to the SecE/SEC61-gamma family.</text>
</comment>
<evidence type="ECO:0000256" key="7">
    <source>
        <dbReference type="ARBA" id="ARBA00023010"/>
    </source>
</evidence>
<dbReference type="EMBL" id="MHRQ01000013">
    <property type="protein sequence ID" value="OHA26983.1"/>
    <property type="molecule type" value="Genomic_DNA"/>
</dbReference>
<evidence type="ECO:0000256" key="6">
    <source>
        <dbReference type="ARBA" id="ARBA00022989"/>
    </source>
</evidence>
<dbReference type="NCBIfam" id="TIGR00964">
    <property type="entry name" value="secE_bact"/>
    <property type="match status" value="1"/>
</dbReference>
<dbReference type="GO" id="GO:0006605">
    <property type="term" value="P:protein targeting"/>
    <property type="evidence" value="ECO:0007669"/>
    <property type="project" value="UniProtKB-UniRule"/>
</dbReference>
<keyword evidence="3 9" id="KW-1003">Cell membrane</keyword>
<dbReference type="Proteomes" id="UP000177565">
    <property type="component" value="Unassembled WGS sequence"/>
</dbReference>
<evidence type="ECO:0000256" key="5">
    <source>
        <dbReference type="ARBA" id="ARBA00022927"/>
    </source>
</evidence>
<gene>
    <name evidence="9" type="primary">secE</name>
    <name evidence="10" type="ORF">A3C06_04420</name>
</gene>
<dbReference type="AlphaFoldDB" id="A0A1G2MSZ7"/>
<organism evidence="10 11">
    <name type="scientific">Candidatus Taylorbacteria bacterium RIFCSPHIGHO2_02_FULL_46_13</name>
    <dbReference type="NCBI Taxonomy" id="1802312"/>
    <lineage>
        <taxon>Bacteria</taxon>
        <taxon>Candidatus Tayloriibacteriota</taxon>
    </lineage>
</organism>
<dbReference type="InterPro" id="IPR005807">
    <property type="entry name" value="SecE_bac"/>
</dbReference>
<comment type="subunit">
    <text evidence="9">Component of the Sec protein translocase complex. Heterotrimer consisting of SecY, SecE and SecG subunits. The heterotrimers can form oligomers, although 1 heterotrimer is thought to be able to translocate proteins. Interacts with the ribosome. Interacts with SecDF, and other proteins may be involved. Interacts with SecA.</text>
</comment>
<proteinExistence type="inferred from homology"/>
<sequence length="59" mass="6749">MRITEYLRETRAEMKHVNWPTRKQAIAFTVAVIGISIAFSLFLGLFDYLFSKGLALLIS</sequence>
<dbReference type="InterPro" id="IPR001901">
    <property type="entry name" value="Translocase_SecE/Sec61-g"/>
</dbReference>
<comment type="function">
    <text evidence="9">Essential subunit of the Sec protein translocation channel SecYEG. Clamps together the 2 halves of SecY. May contact the channel plug during translocation.</text>
</comment>
<evidence type="ECO:0000256" key="8">
    <source>
        <dbReference type="ARBA" id="ARBA00023136"/>
    </source>
</evidence>
<evidence type="ECO:0000256" key="1">
    <source>
        <dbReference type="ARBA" id="ARBA00004370"/>
    </source>
</evidence>
<dbReference type="GO" id="GO:0065002">
    <property type="term" value="P:intracellular protein transmembrane transport"/>
    <property type="evidence" value="ECO:0007669"/>
    <property type="project" value="UniProtKB-UniRule"/>
</dbReference>
<comment type="subcellular location">
    <subcellularLocation>
        <location evidence="9">Cell membrane</location>
        <topology evidence="9">Single-pass membrane protein</topology>
    </subcellularLocation>
    <subcellularLocation>
        <location evidence="1">Membrane</location>
    </subcellularLocation>
</comment>
<evidence type="ECO:0000256" key="9">
    <source>
        <dbReference type="HAMAP-Rule" id="MF_00422"/>
    </source>
</evidence>
<feature type="transmembrane region" description="Helical" evidence="9">
    <location>
        <begin position="25"/>
        <end position="50"/>
    </location>
</feature>
<keyword evidence="4 9" id="KW-0812">Transmembrane</keyword>
<protein>
    <recommendedName>
        <fullName evidence="9">Protein translocase subunit SecE</fullName>
    </recommendedName>
</protein>
<dbReference type="PANTHER" id="PTHR33910:SF1">
    <property type="entry name" value="PROTEIN TRANSLOCASE SUBUNIT SECE"/>
    <property type="match status" value="1"/>
</dbReference>
<evidence type="ECO:0000313" key="10">
    <source>
        <dbReference type="EMBL" id="OHA26983.1"/>
    </source>
</evidence>
<keyword evidence="7 9" id="KW-0811">Translocation</keyword>
<dbReference type="GO" id="GO:0008320">
    <property type="term" value="F:protein transmembrane transporter activity"/>
    <property type="evidence" value="ECO:0007669"/>
    <property type="project" value="UniProtKB-UniRule"/>
</dbReference>
<dbReference type="PANTHER" id="PTHR33910">
    <property type="entry name" value="PROTEIN TRANSLOCASE SUBUNIT SECE"/>
    <property type="match status" value="1"/>
</dbReference>
<dbReference type="Gene3D" id="1.20.5.1030">
    <property type="entry name" value="Preprotein translocase secy subunit"/>
    <property type="match status" value="1"/>
</dbReference>
<keyword evidence="8 9" id="KW-0472">Membrane</keyword>
<dbReference type="Pfam" id="PF00584">
    <property type="entry name" value="SecE"/>
    <property type="match status" value="1"/>
</dbReference>
<comment type="caution">
    <text evidence="10">The sequence shown here is derived from an EMBL/GenBank/DDBJ whole genome shotgun (WGS) entry which is preliminary data.</text>
</comment>
<dbReference type="GO" id="GO:0005886">
    <property type="term" value="C:plasma membrane"/>
    <property type="evidence" value="ECO:0007669"/>
    <property type="project" value="UniProtKB-SubCell"/>
</dbReference>
<reference evidence="10 11" key="1">
    <citation type="journal article" date="2016" name="Nat. Commun.">
        <title>Thousands of microbial genomes shed light on interconnected biogeochemical processes in an aquifer system.</title>
        <authorList>
            <person name="Anantharaman K."/>
            <person name="Brown C.T."/>
            <person name="Hug L.A."/>
            <person name="Sharon I."/>
            <person name="Castelle C.J."/>
            <person name="Probst A.J."/>
            <person name="Thomas B.C."/>
            <person name="Singh A."/>
            <person name="Wilkins M.J."/>
            <person name="Karaoz U."/>
            <person name="Brodie E.L."/>
            <person name="Williams K.H."/>
            <person name="Hubbard S.S."/>
            <person name="Banfield J.F."/>
        </authorList>
    </citation>
    <scope>NUCLEOTIDE SEQUENCE [LARGE SCALE GENOMIC DNA]</scope>
</reference>
<accession>A0A1G2MSZ7</accession>
<name>A0A1G2MSZ7_9BACT</name>